<keyword evidence="5" id="KW-1133">Transmembrane helix</keyword>
<organism evidence="7 8">
    <name type="scientific">Podarcis muralis</name>
    <name type="common">Wall lizard</name>
    <name type="synonym">Lacerta muralis</name>
    <dbReference type="NCBI Taxonomy" id="64176"/>
    <lineage>
        <taxon>Eukaryota</taxon>
        <taxon>Metazoa</taxon>
        <taxon>Chordata</taxon>
        <taxon>Craniata</taxon>
        <taxon>Vertebrata</taxon>
        <taxon>Euteleostomi</taxon>
        <taxon>Lepidosauria</taxon>
        <taxon>Squamata</taxon>
        <taxon>Bifurcata</taxon>
        <taxon>Unidentata</taxon>
        <taxon>Episquamata</taxon>
        <taxon>Laterata</taxon>
        <taxon>Lacertibaenia</taxon>
        <taxon>Lacertidae</taxon>
        <taxon>Podarcis</taxon>
    </lineage>
</organism>
<comment type="function">
    <text evidence="3">Neurotoxin that produces dose-dependent hypolocomotion and hyperalgesia in mice. May directly act on the central nervous system, as it is 6500-fold more potent when administered intracerebroventricularly than intraperitoneal.</text>
</comment>
<dbReference type="Gene3D" id="2.60.120.920">
    <property type="match status" value="1"/>
</dbReference>
<evidence type="ECO:0000313" key="8">
    <source>
        <dbReference type="Proteomes" id="UP000472272"/>
    </source>
</evidence>
<evidence type="ECO:0000256" key="1">
    <source>
        <dbReference type="ARBA" id="ARBA00009651"/>
    </source>
</evidence>
<dbReference type="Pfam" id="PF00622">
    <property type="entry name" value="SPRY"/>
    <property type="match status" value="1"/>
</dbReference>
<dbReference type="InterPro" id="IPR013320">
    <property type="entry name" value="ConA-like_dom_sf"/>
</dbReference>
<reference evidence="7 8" key="1">
    <citation type="journal article" date="2019" name="Proc. Natl. Acad. Sci. U.S.A.">
        <title>Regulatory changes in pterin and carotenoid genes underlie balanced color polymorphisms in the wall lizard.</title>
        <authorList>
            <person name="Andrade P."/>
            <person name="Pinho C."/>
            <person name="Perez I de Lanuza G."/>
            <person name="Afonso S."/>
            <person name="Brejcha J."/>
            <person name="Rubin C.J."/>
            <person name="Wallerman O."/>
            <person name="Pereira P."/>
            <person name="Sabatino S.J."/>
            <person name="Bellati A."/>
            <person name="Pellitteri-Rosa D."/>
            <person name="Bosakova Z."/>
            <person name="Bunikis I."/>
            <person name="Carretero M.A."/>
            <person name="Feiner N."/>
            <person name="Marsik P."/>
            <person name="Pauperio F."/>
            <person name="Salvi D."/>
            <person name="Soler L."/>
            <person name="While G.M."/>
            <person name="Uller T."/>
            <person name="Font E."/>
            <person name="Andersson L."/>
            <person name="Carneiro M."/>
        </authorList>
    </citation>
    <scope>NUCLEOTIDE SEQUENCE</scope>
</reference>
<dbReference type="InterPro" id="IPR003879">
    <property type="entry name" value="Butyrophylin_SPRY"/>
</dbReference>
<dbReference type="AlphaFoldDB" id="A0A670IRE2"/>
<dbReference type="Pfam" id="PF13765">
    <property type="entry name" value="PRY"/>
    <property type="match status" value="1"/>
</dbReference>
<evidence type="ECO:0000256" key="3">
    <source>
        <dbReference type="ARBA" id="ARBA00034460"/>
    </source>
</evidence>
<evidence type="ECO:0000256" key="2">
    <source>
        <dbReference type="ARBA" id="ARBA00022699"/>
    </source>
</evidence>
<dbReference type="Proteomes" id="UP000472272">
    <property type="component" value="Chromosome 2"/>
</dbReference>
<accession>A0A670IRE2</accession>
<proteinExistence type="inferred from homology"/>
<reference evidence="7" key="3">
    <citation type="submission" date="2025-09" db="UniProtKB">
        <authorList>
            <consortium name="Ensembl"/>
        </authorList>
    </citation>
    <scope>IDENTIFICATION</scope>
</reference>
<dbReference type="SMART" id="SM00449">
    <property type="entry name" value="SPRY"/>
    <property type="match status" value="1"/>
</dbReference>
<feature type="transmembrane region" description="Helical" evidence="5">
    <location>
        <begin position="111"/>
        <end position="137"/>
    </location>
</feature>
<dbReference type="PANTHER" id="PTHR24103">
    <property type="entry name" value="E3 UBIQUITIN-PROTEIN LIGASE TRIM"/>
    <property type="match status" value="1"/>
</dbReference>
<keyword evidence="2" id="KW-0528">Neurotoxin</keyword>
<evidence type="ECO:0000256" key="4">
    <source>
        <dbReference type="SAM" id="MobiDB-lite"/>
    </source>
</evidence>
<dbReference type="SMART" id="SM00589">
    <property type="entry name" value="PRY"/>
    <property type="match status" value="1"/>
</dbReference>
<dbReference type="InterPro" id="IPR043136">
    <property type="entry name" value="B30.2/SPRY_sf"/>
</dbReference>
<comment type="similarity">
    <text evidence="1">Belongs to the ohanin/vespryn family.</text>
</comment>
<dbReference type="InterPro" id="IPR003877">
    <property type="entry name" value="SPRY_dom"/>
</dbReference>
<dbReference type="InterPro" id="IPR006574">
    <property type="entry name" value="PRY"/>
</dbReference>
<keyword evidence="8" id="KW-1185">Reference proteome</keyword>
<dbReference type="InterPro" id="IPR001870">
    <property type="entry name" value="B30.2/SPRY"/>
</dbReference>
<evidence type="ECO:0000313" key="7">
    <source>
        <dbReference type="Ensembl" id="ENSPMRP00000014286.1"/>
    </source>
</evidence>
<sequence>MPPQAARHTPKTRATPSRVASHAPACSAPPVAEHAAAPLSVVAPCTMTIGCLFPLSHKPDVDRLQLQIKLHHHVPLDHESSQLAAKGFMYTFCIAEFHTIWFSTDRSSSMFFWPAMVFGVLLAASVVLKCILIFMILSASKVPAEKTNPHEIQSCRQKCIPCRSPNSHLTANLTLDPSTAHPQLYVSENLKIVKWRYMKQSVNSSSLRYDLLDSVLSHQGINSGKFCWEVEVVEGGDWWGVGIVRESANRNGKIFLAPEGGYWGVQRIDGQYQSITANPRTNLSLCHPPSRIRVSLDYSEGLVAFFDGDTDAHLFTFPKAKFSGEKVHAWFLIAGWNGELTVHP</sequence>
<keyword evidence="2" id="KW-0800">Toxin</keyword>
<dbReference type="Ensembl" id="ENSPMRT00000015258.1">
    <property type="protein sequence ID" value="ENSPMRP00000014286.1"/>
    <property type="gene ID" value="ENSPMRG00000009523.1"/>
</dbReference>
<feature type="region of interest" description="Disordered" evidence="4">
    <location>
        <begin position="1"/>
        <end position="22"/>
    </location>
</feature>
<evidence type="ECO:0000259" key="6">
    <source>
        <dbReference type="PROSITE" id="PS50188"/>
    </source>
</evidence>
<dbReference type="PRINTS" id="PR01407">
    <property type="entry name" value="BUTYPHLNCDUF"/>
</dbReference>
<keyword evidence="5" id="KW-0812">Transmembrane</keyword>
<reference evidence="7" key="2">
    <citation type="submission" date="2025-08" db="UniProtKB">
        <authorList>
            <consortium name="Ensembl"/>
        </authorList>
    </citation>
    <scope>IDENTIFICATION</scope>
</reference>
<dbReference type="InterPro" id="IPR050143">
    <property type="entry name" value="TRIM/RBCC"/>
</dbReference>
<evidence type="ECO:0000256" key="5">
    <source>
        <dbReference type="SAM" id="Phobius"/>
    </source>
</evidence>
<dbReference type="PROSITE" id="PS50188">
    <property type="entry name" value="B302_SPRY"/>
    <property type="match status" value="1"/>
</dbReference>
<dbReference type="SUPFAM" id="SSF49899">
    <property type="entry name" value="Concanavalin A-like lectins/glucanases"/>
    <property type="match status" value="1"/>
</dbReference>
<protein>
    <recommendedName>
        <fullName evidence="6">B30.2/SPRY domain-containing protein</fullName>
    </recommendedName>
</protein>
<name>A0A670IRE2_PODMU</name>
<keyword evidence="5" id="KW-0472">Membrane</keyword>
<dbReference type="GeneTree" id="ENSGT00940000153527"/>
<feature type="domain" description="B30.2/SPRY" evidence="6">
    <location>
        <begin position="153"/>
        <end position="344"/>
    </location>
</feature>